<organism evidence="1 2">
    <name type="scientific">Senegalia massiliensis</name>
    <dbReference type="NCBI Taxonomy" id="1720316"/>
    <lineage>
        <taxon>Bacteria</taxon>
        <taxon>Bacillati</taxon>
        <taxon>Bacillota</taxon>
        <taxon>Clostridia</taxon>
        <taxon>Eubacteriales</taxon>
        <taxon>Clostridiaceae</taxon>
        <taxon>Senegalia</taxon>
    </lineage>
</organism>
<evidence type="ECO:0000313" key="1">
    <source>
        <dbReference type="EMBL" id="NBI06279.1"/>
    </source>
</evidence>
<dbReference type="RefSeq" id="WP_160196753.1">
    <property type="nucleotide sequence ID" value="NZ_QXXA01000005.1"/>
</dbReference>
<accession>A0A845QWX3</accession>
<evidence type="ECO:0008006" key="3">
    <source>
        <dbReference type="Google" id="ProtNLM"/>
    </source>
</evidence>
<comment type="caution">
    <text evidence="1">The sequence shown here is derived from an EMBL/GenBank/DDBJ whole genome shotgun (WGS) entry which is preliminary data.</text>
</comment>
<keyword evidence="2" id="KW-1185">Reference proteome</keyword>
<dbReference type="AlphaFoldDB" id="A0A845QWX3"/>
<dbReference type="EMBL" id="QXXA01000005">
    <property type="protein sequence ID" value="NBI06279.1"/>
    <property type="molecule type" value="Genomic_DNA"/>
</dbReference>
<name>A0A845QWX3_9CLOT</name>
<protein>
    <recommendedName>
        <fullName evidence="3">Bacteriocin</fullName>
    </recommendedName>
</protein>
<reference evidence="1 2" key="1">
    <citation type="submission" date="2018-08" db="EMBL/GenBank/DDBJ databases">
        <title>Murine metabolic-syndrome-specific gut microbial biobank.</title>
        <authorList>
            <person name="Liu C."/>
        </authorList>
    </citation>
    <scope>NUCLEOTIDE SEQUENCE [LARGE SCALE GENOMIC DNA]</scope>
    <source>
        <strain evidence="1 2">583</strain>
    </source>
</reference>
<gene>
    <name evidence="1" type="ORF">D3Z33_05315</name>
</gene>
<dbReference type="Proteomes" id="UP000467132">
    <property type="component" value="Unassembled WGS sequence"/>
</dbReference>
<sequence>MTSAIYDKSMFQELSYDEMMGVDGGMDLHQAAQLVIDITGVAFTPAALIAAAGPWAVLAAAFGGTAAMHSLITTLRNY</sequence>
<evidence type="ECO:0000313" key="2">
    <source>
        <dbReference type="Proteomes" id="UP000467132"/>
    </source>
</evidence>
<proteinExistence type="predicted"/>